<evidence type="ECO:0000313" key="1">
    <source>
        <dbReference type="EMBL" id="CAL1266597.1"/>
    </source>
</evidence>
<gene>
    <name evidence="1" type="ORF">LARSCL_LOCUS3187</name>
</gene>
<proteinExistence type="predicted"/>
<name>A0AAV1Z6G6_9ARAC</name>
<accession>A0AAV1Z6G6</accession>
<keyword evidence="2" id="KW-1185">Reference proteome</keyword>
<comment type="caution">
    <text evidence="1">The sequence shown here is derived from an EMBL/GenBank/DDBJ whole genome shotgun (WGS) entry which is preliminary data.</text>
</comment>
<evidence type="ECO:0000313" key="2">
    <source>
        <dbReference type="Proteomes" id="UP001497382"/>
    </source>
</evidence>
<dbReference type="AlphaFoldDB" id="A0AAV1Z6G6"/>
<organism evidence="1 2">
    <name type="scientific">Larinioides sclopetarius</name>
    <dbReference type="NCBI Taxonomy" id="280406"/>
    <lineage>
        <taxon>Eukaryota</taxon>
        <taxon>Metazoa</taxon>
        <taxon>Ecdysozoa</taxon>
        <taxon>Arthropoda</taxon>
        <taxon>Chelicerata</taxon>
        <taxon>Arachnida</taxon>
        <taxon>Araneae</taxon>
        <taxon>Araneomorphae</taxon>
        <taxon>Entelegynae</taxon>
        <taxon>Araneoidea</taxon>
        <taxon>Araneidae</taxon>
        <taxon>Larinioides</taxon>
    </lineage>
</organism>
<feature type="non-terminal residue" evidence="1">
    <location>
        <position position="1"/>
    </location>
</feature>
<dbReference type="EMBL" id="CAXIEN010000024">
    <property type="protein sequence ID" value="CAL1266597.1"/>
    <property type="molecule type" value="Genomic_DNA"/>
</dbReference>
<dbReference type="Proteomes" id="UP001497382">
    <property type="component" value="Unassembled WGS sequence"/>
</dbReference>
<protein>
    <submittedName>
        <fullName evidence="1">Uncharacterized protein</fullName>
    </submittedName>
</protein>
<sequence>LDCAQCNWPYRITKWAALQTSFICLLQPRKIHEEQLKTIYLSHPDHE</sequence>
<reference evidence="1 2" key="1">
    <citation type="submission" date="2024-04" db="EMBL/GenBank/DDBJ databases">
        <authorList>
            <person name="Rising A."/>
            <person name="Reimegard J."/>
            <person name="Sonavane S."/>
            <person name="Akerstrom W."/>
            <person name="Nylinder S."/>
            <person name="Hedman E."/>
            <person name="Kallberg Y."/>
        </authorList>
    </citation>
    <scope>NUCLEOTIDE SEQUENCE [LARGE SCALE GENOMIC DNA]</scope>
</reference>